<evidence type="ECO:0000256" key="1">
    <source>
        <dbReference type="ARBA" id="ARBA00004370"/>
    </source>
</evidence>
<name>A0A8J2L1Y9_9HEXA</name>
<evidence type="ECO:0000256" key="4">
    <source>
        <dbReference type="ARBA" id="ARBA00023136"/>
    </source>
</evidence>
<dbReference type="GO" id="GO:0016020">
    <property type="term" value="C:membrane"/>
    <property type="evidence" value="ECO:0007669"/>
    <property type="project" value="UniProtKB-SubCell"/>
</dbReference>
<comment type="subcellular location">
    <subcellularLocation>
        <location evidence="1">Membrane</location>
    </subcellularLocation>
</comment>
<evidence type="ECO:0000313" key="7">
    <source>
        <dbReference type="Proteomes" id="UP000708208"/>
    </source>
</evidence>
<sequence>RFQPWELVDYRVCSEQWDNARWGNIYFIVAHLVLCYILPLVVITICYALILRRVSMRKIPQETKNLSTELLVQRYQRELIPFPLPLFPSPAM</sequence>
<feature type="transmembrane region" description="Helical" evidence="5">
    <location>
        <begin position="25"/>
        <end position="50"/>
    </location>
</feature>
<dbReference type="Proteomes" id="UP000708208">
    <property type="component" value="Unassembled WGS sequence"/>
</dbReference>
<proteinExistence type="predicted"/>
<keyword evidence="2 5" id="KW-0812">Transmembrane</keyword>
<protein>
    <submittedName>
        <fullName evidence="6">Uncharacterized protein</fullName>
    </submittedName>
</protein>
<dbReference type="SUPFAM" id="SSF81321">
    <property type="entry name" value="Family A G protein-coupled receptor-like"/>
    <property type="match status" value="1"/>
</dbReference>
<evidence type="ECO:0000256" key="2">
    <source>
        <dbReference type="ARBA" id="ARBA00022692"/>
    </source>
</evidence>
<keyword evidence="4 5" id="KW-0472">Membrane</keyword>
<feature type="non-terminal residue" evidence="6">
    <location>
        <position position="1"/>
    </location>
</feature>
<organism evidence="6 7">
    <name type="scientific">Allacma fusca</name>
    <dbReference type="NCBI Taxonomy" id="39272"/>
    <lineage>
        <taxon>Eukaryota</taxon>
        <taxon>Metazoa</taxon>
        <taxon>Ecdysozoa</taxon>
        <taxon>Arthropoda</taxon>
        <taxon>Hexapoda</taxon>
        <taxon>Collembola</taxon>
        <taxon>Symphypleona</taxon>
        <taxon>Sminthuridae</taxon>
        <taxon>Allacma</taxon>
    </lineage>
</organism>
<accession>A0A8J2L1Y9</accession>
<reference evidence="6" key="1">
    <citation type="submission" date="2021-06" db="EMBL/GenBank/DDBJ databases">
        <authorList>
            <person name="Hodson N. C."/>
            <person name="Mongue J. A."/>
            <person name="Jaron S. K."/>
        </authorList>
    </citation>
    <scope>NUCLEOTIDE SEQUENCE</scope>
</reference>
<keyword evidence="7" id="KW-1185">Reference proteome</keyword>
<keyword evidence="3 5" id="KW-1133">Transmembrane helix</keyword>
<dbReference type="InterPro" id="IPR000276">
    <property type="entry name" value="GPCR_Rhodpsn"/>
</dbReference>
<dbReference type="EMBL" id="CAJVCH010304543">
    <property type="protein sequence ID" value="CAG7785809.1"/>
    <property type="molecule type" value="Genomic_DNA"/>
</dbReference>
<comment type="caution">
    <text evidence="6">The sequence shown here is derived from an EMBL/GenBank/DDBJ whole genome shotgun (WGS) entry which is preliminary data.</text>
</comment>
<dbReference type="AlphaFoldDB" id="A0A8J2L1Y9"/>
<evidence type="ECO:0000256" key="5">
    <source>
        <dbReference type="SAM" id="Phobius"/>
    </source>
</evidence>
<gene>
    <name evidence="6" type="ORF">AFUS01_LOCUS24413</name>
</gene>
<dbReference type="Pfam" id="PF00001">
    <property type="entry name" value="7tm_1"/>
    <property type="match status" value="1"/>
</dbReference>
<dbReference type="GO" id="GO:0004930">
    <property type="term" value="F:G protein-coupled receptor activity"/>
    <property type="evidence" value="ECO:0007669"/>
    <property type="project" value="InterPro"/>
</dbReference>
<evidence type="ECO:0000313" key="6">
    <source>
        <dbReference type="EMBL" id="CAG7785809.1"/>
    </source>
</evidence>
<dbReference type="OrthoDB" id="5975505at2759"/>
<evidence type="ECO:0000256" key="3">
    <source>
        <dbReference type="ARBA" id="ARBA00022989"/>
    </source>
</evidence>